<dbReference type="Proteomes" id="UP000214365">
    <property type="component" value="Unassembled WGS sequence"/>
</dbReference>
<dbReference type="PANTHER" id="PTHR11808:SF35">
    <property type="entry name" value="CYSTATHIONINE GAMMA-SYNTHASE (AFU_ORTHOLOGUE AFUA_7G01590)"/>
    <property type="match status" value="1"/>
</dbReference>
<dbReference type="InterPro" id="IPR015422">
    <property type="entry name" value="PyrdxlP-dep_Trfase_small"/>
</dbReference>
<evidence type="ECO:0000259" key="6">
    <source>
        <dbReference type="Pfam" id="PF24588"/>
    </source>
</evidence>
<feature type="domain" description="DUF7613" evidence="6">
    <location>
        <begin position="882"/>
        <end position="1036"/>
    </location>
</feature>
<dbReference type="GO" id="GO:0005737">
    <property type="term" value="C:cytoplasm"/>
    <property type="evidence" value="ECO:0007669"/>
    <property type="project" value="TreeGrafter"/>
</dbReference>
<dbReference type="GO" id="GO:0030170">
    <property type="term" value="F:pyridoxal phosphate binding"/>
    <property type="evidence" value="ECO:0007669"/>
    <property type="project" value="InterPro"/>
</dbReference>
<feature type="domain" description="DUF7614" evidence="7">
    <location>
        <begin position="1042"/>
        <end position="1165"/>
    </location>
</feature>
<dbReference type="FunFam" id="3.90.1150.10:FF:000066">
    <property type="entry name" value="Putative cystathionine beta-lyase"/>
    <property type="match status" value="1"/>
</dbReference>
<protein>
    <recommendedName>
        <fullName evidence="10">Cystathionine gamma-synthase</fullName>
    </recommendedName>
</protein>
<evidence type="ECO:0000259" key="7">
    <source>
        <dbReference type="Pfam" id="PF24589"/>
    </source>
</evidence>
<dbReference type="RefSeq" id="XP_020118565.1">
    <property type="nucleotide sequence ID" value="XM_020268472.1"/>
</dbReference>
<dbReference type="InterPro" id="IPR056033">
    <property type="entry name" value="DUF7614"/>
</dbReference>
<gene>
    <name evidence="8" type="ORF">UA08_06177</name>
</gene>
<feature type="compositionally biased region" description="Basic and acidic residues" evidence="3">
    <location>
        <begin position="31"/>
        <end position="68"/>
    </location>
</feature>
<dbReference type="OrthoDB" id="4356615at2759"/>
<dbReference type="EMBL" id="LFMY01000009">
    <property type="protein sequence ID" value="OKL58444.1"/>
    <property type="molecule type" value="Genomic_DNA"/>
</dbReference>
<dbReference type="InterPro" id="IPR056032">
    <property type="entry name" value="DUF7613"/>
</dbReference>
<evidence type="ECO:0000313" key="8">
    <source>
        <dbReference type="EMBL" id="OKL58444.1"/>
    </source>
</evidence>
<keyword evidence="2" id="KW-0663">Pyridoxal phosphate</keyword>
<feature type="compositionally biased region" description="Low complexity" evidence="3">
    <location>
        <begin position="350"/>
        <end position="362"/>
    </location>
</feature>
<keyword evidence="9" id="KW-1185">Reference proteome</keyword>
<dbReference type="Gene3D" id="3.90.1150.10">
    <property type="entry name" value="Aspartate Aminotransferase, domain 1"/>
    <property type="match status" value="1"/>
</dbReference>
<organism evidence="8 9">
    <name type="scientific">Talaromyces atroroseus</name>
    <dbReference type="NCBI Taxonomy" id="1441469"/>
    <lineage>
        <taxon>Eukaryota</taxon>
        <taxon>Fungi</taxon>
        <taxon>Dikarya</taxon>
        <taxon>Ascomycota</taxon>
        <taxon>Pezizomycotina</taxon>
        <taxon>Eurotiomycetes</taxon>
        <taxon>Eurotiomycetidae</taxon>
        <taxon>Eurotiales</taxon>
        <taxon>Trichocomaceae</taxon>
        <taxon>Talaromyces</taxon>
        <taxon>Talaromyces sect. Trachyspermi</taxon>
    </lineage>
</organism>
<reference evidence="8 9" key="1">
    <citation type="submission" date="2015-06" db="EMBL/GenBank/DDBJ databases">
        <title>Talaromyces atroroseus IBT 11181 draft genome.</title>
        <authorList>
            <person name="Rasmussen K.B."/>
            <person name="Rasmussen S."/>
            <person name="Petersen B."/>
            <person name="Sicheritz-Ponten T."/>
            <person name="Mortensen U.H."/>
            <person name="Thrane U."/>
        </authorList>
    </citation>
    <scope>NUCLEOTIDE SEQUENCE [LARGE SCALE GENOMIC DNA]</scope>
    <source>
        <strain evidence="8 9">IBT 11181</strain>
    </source>
</reference>
<feature type="region of interest" description="Disordered" evidence="3">
    <location>
        <begin position="344"/>
        <end position="413"/>
    </location>
</feature>
<evidence type="ECO:0000256" key="2">
    <source>
        <dbReference type="ARBA" id="ARBA00022898"/>
    </source>
</evidence>
<dbReference type="InterPro" id="IPR056031">
    <property type="entry name" value="DUF7612"/>
</dbReference>
<feature type="compositionally biased region" description="Polar residues" evidence="3">
    <location>
        <begin position="87"/>
        <end position="101"/>
    </location>
</feature>
<dbReference type="Pfam" id="PF24587">
    <property type="entry name" value="DUF7612"/>
    <property type="match status" value="1"/>
</dbReference>
<dbReference type="STRING" id="1441469.A0A225AJK4"/>
<evidence type="ECO:0000256" key="3">
    <source>
        <dbReference type="SAM" id="MobiDB-lite"/>
    </source>
</evidence>
<dbReference type="Pfam" id="PF24586">
    <property type="entry name" value="DUF7611"/>
    <property type="match status" value="1"/>
</dbReference>
<feature type="region of interest" description="Disordered" evidence="3">
    <location>
        <begin position="1"/>
        <end position="332"/>
    </location>
</feature>
<evidence type="ECO:0008006" key="10">
    <source>
        <dbReference type="Google" id="ProtNLM"/>
    </source>
</evidence>
<dbReference type="Gene3D" id="3.40.640.10">
    <property type="entry name" value="Type I PLP-dependent aspartate aminotransferase-like (Major domain)"/>
    <property type="match status" value="1"/>
</dbReference>
<feature type="compositionally biased region" description="Polar residues" evidence="3">
    <location>
        <begin position="294"/>
        <end position="328"/>
    </location>
</feature>
<feature type="compositionally biased region" description="Basic residues" evidence="3">
    <location>
        <begin position="127"/>
        <end position="136"/>
    </location>
</feature>
<dbReference type="SUPFAM" id="SSF53383">
    <property type="entry name" value="PLP-dependent transferases"/>
    <property type="match status" value="1"/>
</dbReference>
<feature type="compositionally biased region" description="Polar residues" evidence="3">
    <location>
        <begin position="113"/>
        <end position="122"/>
    </location>
</feature>
<comment type="caution">
    <text evidence="8">The sequence shown here is derived from an EMBL/GenBank/DDBJ whole genome shotgun (WGS) entry which is preliminary data.</text>
</comment>
<proteinExistence type="predicted"/>
<dbReference type="FunFam" id="3.40.640.10:FF:000072">
    <property type="entry name" value="Putative cystathionine beta-lyase"/>
    <property type="match status" value="1"/>
</dbReference>
<evidence type="ECO:0000259" key="5">
    <source>
        <dbReference type="Pfam" id="PF24587"/>
    </source>
</evidence>
<dbReference type="InterPro" id="IPR000277">
    <property type="entry name" value="Cys/Met-Metab_PyrdxlP-dep_enz"/>
</dbReference>
<dbReference type="InterPro" id="IPR015424">
    <property type="entry name" value="PyrdxlP-dep_Trfase"/>
</dbReference>
<dbReference type="GO" id="GO:0019346">
    <property type="term" value="P:transsulfuration"/>
    <property type="evidence" value="ECO:0007669"/>
    <property type="project" value="InterPro"/>
</dbReference>
<feature type="domain" description="DUF7612" evidence="5">
    <location>
        <begin position="747"/>
        <end position="878"/>
    </location>
</feature>
<dbReference type="InterPro" id="IPR056030">
    <property type="entry name" value="DUF7611"/>
</dbReference>
<comment type="cofactor">
    <cofactor evidence="1">
        <name>pyridoxal 5'-phosphate</name>
        <dbReference type="ChEBI" id="CHEBI:597326"/>
    </cofactor>
</comment>
<dbReference type="Pfam" id="PF24589">
    <property type="entry name" value="DUF7614"/>
    <property type="match status" value="1"/>
</dbReference>
<evidence type="ECO:0000256" key="1">
    <source>
        <dbReference type="ARBA" id="ARBA00001933"/>
    </source>
</evidence>
<evidence type="ECO:0000259" key="4">
    <source>
        <dbReference type="Pfam" id="PF24586"/>
    </source>
</evidence>
<dbReference type="InterPro" id="IPR015421">
    <property type="entry name" value="PyrdxlP-dep_Trfase_major"/>
</dbReference>
<dbReference type="GeneID" id="31005933"/>
<sequence length="1563" mass="173549">MAGGEDPFAFLATEPPPKPLEPTKSIRRLNWGREQKSGDQKTGEPKTKWREKLFSKDRDAKQAEATERELDDFLGSNRPRPLPESPAVSSVTNTVLEPTTSPRRDLPTPSSPPKQNAALSTPASPPKQRHRRRKGLRVTFSELPPDVMGEGGDESEEPTVEISRRKSRPRTNEPESQSDDQYEDLQHRRPTLPELHLDTSFANASPPTAKSEKRPEWKPLLLSPQDHDFLMSLNGGEPGSRLSLRASPDSRSFAQRVNARMQAEEGLALQHRLPQEEPASPVDANDETPRRQPQEVTLPTPSFNSQRSPVSQQSLTVDEGTPTLSLRTSPVPAVHEQIKALRREDVPEILSPGGSSASSLSPRSDEFKPTFPTSETSRHRPPPSSPPRQPSSTTRMTVEPPKTTVAAPAAPAPRAAKMTLRSVANAMGDNAYQEFTSFVERYGSLYRLAAENLKPLMETSFAEWVRASTWWFLRGRSGLESAVRAGRSSDTQEARQAVVDLGKAWWVSTQIVPMHPEVTRYGKMSMDALLAVVNTTGDHSMAALINQHQKVLNHLRALTVSMKRNQILSALDSPSQVNNHPADTNIWVRYPFFAPDVAAVFSGSNRRSMLIDTSSPLVYTPEMMVLGDTSRYFSYGTMFVEASLVGDEDDDSPQYAIQCVLSIKRDRSDWYVLAGISSQSELVNISIQNDRKNGPTWDDVHWQVKTRTMTVKLRRGFELNVAFQEKDYKMLWNIVQYTLKTEASLQPDSGEKKIFSDTLKTFQYMDSGTPKAFPSEPAPLCRMALFEKSATWTEGTGTRKAHRGFRIAFVTSSQTKTLSSVQHTLGHGAPIVFGYLRGESGSPALLLKLKEDSRPRSMVLTFDRIEQRTLLHSLLLGMLADKNEFTSPNLPTRSFSIIEASGPVPGAPGISHLKFNAGSVSLIDIDPAFLDPTFRHYVLSENLRTLVSTDWGTVTDRINLAPGEMKIGLDTNCQTAFYMYREKQEDMTVAIAENLVEKDLPDRLTQFLEAAKTKPMVRRYEFDTLETLHSFQLLVTGFKVIYDSVATSFAISRRRMVVPIHKKWEASGVRLQLLSQNRSVQLAVFFGNDFSHGRCMNFVVRGTDNYETSNRSGKFTVRFVDAKFALPLKPEEEGSAFVCLELLEYATEHDDITIGFESEQATSTMAPPSAKPSTLAVHADDIVNNVTDVAPPIHLSTTFRYNDDPDKLIPAADIQGDAGVYDFPPVYSRLTSPNSTRFEAILSSLLKGNALAYGSGLAALNAALVLLNPKQISIGENYHGCHGVIDIFNRLTGLKKLDLGCSAEDLHAGDVILLETPLNPHGTAFDIEHYAAKAHSRGAFLIVDSTFGPPGLQDPFDFGADIVMHSGSKYFGGHSDLLCGVLATKRKDWFDQLVAQRVYLGNNMGNLESWLGVRSLRTLELRVQRASQNATNLVSFLQSALTQTSQVDSDAQAVVSKVLAEVRHASLQTEPWVKKQMPNGYGPVFSIILKDAEFARRLPSKLHYFHHATSLGGVESLIEWRAMSDSRVDRRLLRVSVGVENWEDLRDDFVAAFKALLSDSDGK</sequence>
<name>A0A225AJK4_TALAT</name>
<dbReference type="Pfam" id="PF24588">
    <property type="entry name" value="DUF7613"/>
    <property type="match status" value="1"/>
</dbReference>
<feature type="domain" description="DUF7611" evidence="4">
    <location>
        <begin position="590"/>
        <end position="745"/>
    </location>
</feature>
<dbReference type="Pfam" id="PF01053">
    <property type="entry name" value="Cys_Met_Meta_PP"/>
    <property type="match status" value="1"/>
</dbReference>
<evidence type="ECO:0000313" key="9">
    <source>
        <dbReference type="Proteomes" id="UP000214365"/>
    </source>
</evidence>
<dbReference type="PANTHER" id="PTHR11808">
    <property type="entry name" value="TRANS-SULFURATION ENZYME FAMILY MEMBER"/>
    <property type="match status" value="1"/>
</dbReference>
<dbReference type="GO" id="GO:0016846">
    <property type="term" value="F:carbon-sulfur lyase activity"/>
    <property type="evidence" value="ECO:0007669"/>
    <property type="project" value="TreeGrafter"/>
</dbReference>
<accession>A0A225AJK4</accession>